<dbReference type="Proteomes" id="UP001602123">
    <property type="component" value="Unassembled WGS sequence"/>
</dbReference>
<comment type="caution">
    <text evidence="1">The sequence shown here is derived from an EMBL/GenBank/DDBJ whole genome shotgun (WGS) entry which is preliminary data.</text>
</comment>
<name>A0ABW6U7Y4_9ACTN</name>
<accession>A0ABW6U7Y4</accession>
<dbReference type="RefSeq" id="WP_388634030.1">
    <property type="nucleotide sequence ID" value="NZ_JBIAUT010000018.1"/>
</dbReference>
<evidence type="ECO:0008006" key="3">
    <source>
        <dbReference type="Google" id="ProtNLM"/>
    </source>
</evidence>
<reference evidence="1 2" key="1">
    <citation type="submission" date="2024-10" db="EMBL/GenBank/DDBJ databases">
        <title>The Natural Products Discovery Center: Release of the First 8490 Sequenced Strains for Exploring Actinobacteria Biosynthetic Diversity.</title>
        <authorList>
            <person name="Kalkreuter E."/>
            <person name="Kautsar S.A."/>
            <person name="Yang D."/>
            <person name="Bader C.D."/>
            <person name="Teijaro C.N."/>
            <person name="Fluegel L."/>
            <person name="Davis C.M."/>
            <person name="Simpson J.R."/>
            <person name="Lauterbach L."/>
            <person name="Steele A.D."/>
            <person name="Gui C."/>
            <person name="Meng S."/>
            <person name="Li G."/>
            <person name="Viehrig K."/>
            <person name="Ye F."/>
            <person name="Su P."/>
            <person name="Kiefer A.F."/>
            <person name="Nichols A."/>
            <person name="Cepeda A.J."/>
            <person name="Yan W."/>
            <person name="Fan B."/>
            <person name="Jiang Y."/>
            <person name="Adhikari A."/>
            <person name="Zheng C.-J."/>
            <person name="Schuster L."/>
            <person name="Cowan T.M."/>
            <person name="Smanski M.J."/>
            <person name="Chevrette M.G."/>
            <person name="De Carvalho L.P.S."/>
            <person name="Shen B."/>
        </authorList>
    </citation>
    <scope>NUCLEOTIDE SEQUENCE [LARGE SCALE GENOMIC DNA]</scope>
    <source>
        <strain evidence="1 2">NPDC001650</strain>
    </source>
</reference>
<gene>
    <name evidence="1" type="ORF">ACFYZM_32370</name>
</gene>
<sequence length="89" mass="9806">MGIFAVLDERQDAEAEQRARRIRAAVPIEPLRSTVSVVLLEGPEHVAAIAWEMFNYAYRVLEDPDAHGRMVGAMDAFTVAARSHLNGGD</sequence>
<protein>
    <recommendedName>
        <fullName evidence="3">MftR C-terminal domain-containing protein</fullName>
    </recommendedName>
</protein>
<organism evidence="1 2">
    <name type="scientific">Streptomyces nondiastaticus</name>
    <dbReference type="NCBI Taxonomy" id="3154512"/>
    <lineage>
        <taxon>Bacteria</taxon>
        <taxon>Bacillati</taxon>
        <taxon>Actinomycetota</taxon>
        <taxon>Actinomycetes</taxon>
        <taxon>Kitasatosporales</taxon>
        <taxon>Streptomycetaceae</taxon>
        <taxon>Streptomyces</taxon>
    </lineage>
</organism>
<evidence type="ECO:0000313" key="2">
    <source>
        <dbReference type="Proteomes" id="UP001602123"/>
    </source>
</evidence>
<keyword evidence="2" id="KW-1185">Reference proteome</keyword>
<evidence type="ECO:0000313" key="1">
    <source>
        <dbReference type="EMBL" id="MFF4220944.1"/>
    </source>
</evidence>
<proteinExistence type="predicted"/>
<dbReference type="EMBL" id="JBIAUT010000018">
    <property type="protein sequence ID" value="MFF4220944.1"/>
    <property type="molecule type" value="Genomic_DNA"/>
</dbReference>